<dbReference type="Proteomes" id="UP000198417">
    <property type="component" value="Unassembled WGS sequence"/>
</dbReference>
<keyword evidence="3" id="KW-1185">Reference proteome</keyword>
<evidence type="ECO:0000256" key="1">
    <source>
        <dbReference type="SAM" id="Phobius"/>
    </source>
</evidence>
<dbReference type="InterPro" id="IPR009935">
    <property type="entry name" value="DUF1467"/>
</dbReference>
<organism evidence="2 3">
    <name type="scientific">Puniceibacterium sediminis</name>
    <dbReference type="NCBI Taxonomy" id="1608407"/>
    <lineage>
        <taxon>Bacteria</taxon>
        <taxon>Pseudomonadati</taxon>
        <taxon>Pseudomonadota</taxon>
        <taxon>Alphaproteobacteria</taxon>
        <taxon>Rhodobacterales</taxon>
        <taxon>Paracoccaceae</taxon>
        <taxon>Puniceibacterium</taxon>
    </lineage>
</organism>
<dbReference type="OrthoDB" id="9804637at2"/>
<evidence type="ECO:0000313" key="3">
    <source>
        <dbReference type="Proteomes" id="UP000198417"/>
    </source>
</evidence>
<dbReference type="Pfam" id="PF07330">
    <property type="entry name" value="DUF1467"/>
    <property type="match status" value="1"/>
</dbReference>
<reference evidence="2 3" key="1">
    <citation type="submission" date="2017-06" db="EMBL/GenBank/DDBJ databases">
        <authorList>
            <person name="Kim H.J."/>
            <person name="Triplett B.A."/>
        </authorList>
    </citation>
    <scope>NUCLEOTIDE SEQUENCE [LARGE SCALE GENOMIC DNA]</scope>
    <source>
        <strain evidence="2 3">DSM 29052</strain>
    </source>
</reference>
<accession>A0A238Z8W8</accession>
<feature type="transmembrane region" description="Helical" evidence="1">
    <location>
        <begin position="54"/>
        <end position="78"/>
    </location>
</feature>
<protein>
    <submittedName>
        <fullName evidence="2">Predicted secreted protein</fullName>
    </submittedName>
</protein>
<dbReference type="AlphaFoldDB" id="A0A238Z8W8"/>
<dbReference type="EMBL" id="FZNN01000025">
    <property type="protein sequence ID" value="SNR79408.1"/>
    <property type="molecule type" value="Genomic_DNA"/>
</dbReference>
<sequence length="98" mass="10484">MSIISAIVLFAVLWFLTFLVVIPIRLQTQGDVGKVVPGTHAGSPEVHNLKKKAWITTGITAVLWAIIAGIILSGMITIRDLDIFNRMGPASTIDGTDG</sequence>
<proteinExistence type="predicted"/>
<keyword evidence="1" id="KW-0812">Transmembrane</keyword>
<name>A0A238Z8W8_9RHOB</name>
<keyword evidence="1" id="KW-0472">Membrane</keyword>
<keyword evidence="1" id="KW-1133">Transmembrane helix</keyword>
<dbReference type="RefSeq" id="WP_089273427.1">
    <property type="nucleotide sequence ID" value="NZ_FZNN01000025.1"/>
</dbReference>
<gene>
    <name evidence="2" type="ORF">SAMN06265370_12535</name>
</gene>
<evidence type="ECO:0000313" key="2">
    <source>
        <dbReference type="EMBL" id="SNR79408.1"/>
    </source>
</evidence>